<dbReference type="GO" id="GO:0008168">
    <property type="term" value="F:methyltransferase activity"/>
    <property type="evidence" value="ECO:0007669"/>
    <property type="project" value="UniProtKB-KW"/>
</dbReference>
<evidence type="ECO:0000256" key="5">
    <source>
        <dbReference type="ARBA" id="ARBA00022692"/>
    </source>
</evidence>
<feature type="transmembrane region" description="Helical" evidence="10">
    <location>
        <begin position="6"/>
        <end position="28"/>
    </location>
</feature>
<dbReference type="GO" id="GO:0032259">
    <property type="term" value="P:methylation"/>
    <property type="evidence" value="ECO:0007669"/>
    <property type="project" value="UniProtKB-KW"/>
</dbReference>
<name>A0A0B5FVB2_9BACT</name>
<dbReference type="AlphaFoldDB" id="A0A0B5FVB2"/>
<feature type="domain" description="Prepilin peptidase A24 N-terminal" evidence="12">
    <location>
        <begin position="12"/>
        <end position="95"/>
    </location>
</feature>
<comment type="similarity">
    <text evidence="2 8">Belongs to the peptidase A24 family.</text>
</comment>
<evidence type="ECO:0000259" key="12">
    <source>
        <dbReference type="Pfam" id="PF06750"/>
    </source>
</evidence>
<gene>
    <name evidence="13" type="ORF">GSUB_16550</name>
</gene>
<feature type="transmembrane region" description="Helical" evidence="10">
    <location>
        <begin position="233"/>
        <end position="254"/>
    </location>
</feature>
<dbReference type="KEGG" id="gsb:GSUB_16550"/>
<dbReference type="PANTHER" id="PTHR30487:SF0">
    <property type="entry name" value="PREPILIN LEADER PEPTIDASE_N-METHYLTRANSFERASE-RELATED"/>
    <property type="match status" value="1"/>
</dbReference>
<dbReference type="GO" id="GO:0006465">
    <property type="term" value="P:signal peptide processing"/>
    <property type="evidence" value="ECO:0007669"/>
    <property type="project" value="TreeGrafter"/>
</dbReference>
<protein>
    <recommendedName>
        <fullName evidence="9">Prepilin leader peptidase/N-methyltransferase</fullName>
        <ecNumber evidence="9">2.1.1.-</ecNumber>
        <ecNumber evidence="9">3.4.23.43</ecNumber>
    </recommendedName>
</protein>
<accession>A0A0B5FVB2</accession>
<dbReference type="Proteomes" id="UP000035036">
    <property type="component" value="Plasmid pGSUB1"/>
</dbReference>
<geneLocation type="plasmid" evidence="13 14">
    <name>pGSUB1</name>
</geneLocation>
<evidence type="ECO:0000313" key="13">
    <source>
        <dbReference type="EMBL" id="AJF08120.1"/>
    </source>
</evidence>
<evidence type="ECO:0000256" key="7">
    <source>
        <dbReference type="ARBA" id="ARBA00023136"/>
    </source>
</evidence>
<dbReference type="RefSeq" id="WP_040202747.1">
    <property type="nucleotide sequence ID" value="NZ_CP010312.1"/>
</dbReference>
<dbReference type="GO" id="GO:0005886">
    <property type="term" value="C:plasma membrane"/>
    <property type="evidence" value="ECO:0007669"/>
    <property type="project" value="UniProtKB-SubCell"/>
</dbReference>
<keyword evidence="14" id="KW-1185">Reference proteome</keyword>
<evidence type="ECO:0000256" key="3">
    <source>
        <dbReference type="ARBA" id="ARBA00022475"/>
    </source>
</evidence>
<dbReference type="EC" id="2.1.1.-" evidence="9"/>
<keyword evidence="6 10" id="KW-1133">Transmembrane helix</keyword>
<dbReference type="EMBL" id="CP010312">
    <property type="protein sequence ID" value="AJF08120.1"/>
    <property type="molecule type" value="Genomic_DNA"/>
</dbReference>
<evidence type="ECO:0000256" key="10">
    <source>
        <dbReference type="SAM" id="Phobius"/>
    </source>
</evidence>
<dbReference type="EC" id="3.4.23.43" evidence="9"/>
<evidence type="ECO:0000259" key="11">
    <source>
        <dbReference type="Pfam" id="PF01478"/>
    </source>
</evidence>
<evidence type="ECO:0000256" key="4">
    <source>
        <dbReference type="ARBA" id="ARBA00022519"/>
    </source>
</evidence>
<keyword evidence="5 9" id="KW-0812">Transmembrane</keyword>
<keyword evidence="7 10" id="KW-0472">Membrane</keyword>
<feature type="transmembrane region" description="Helical" evidence="10">
    <location>
        <begin position="127"/>
        <end position="145"/>
    </location>
</feature>
<sequence length="256" mass="27804">MIDIYFTTFLAVMGAVIGSFLNVVIYRLPLGKNWANGRSACPKCEAPITWKQNIPVLSYLVLKGRCARCRKPISVRYPLVEMVTAALFGAAYLEFGFGSDLAASLLLIVTLVVITGIDIDHQIIPDVITYPAAVAGVLFAFSNNSPELADALIGAATGYGVFFALNWTYILVRKREAMGMGDAKLFAVLGLFLGWQALLPIFIVAVFSCFFFILAHALVCKGTPPKILPFGPFLSLGGLSCLFFDPAAIQSLLFRF</sequence>
<dbReference type="Pfam" id="PF06750">
    <property type="entry name" value="A24_N_bact"/>
    <property type="match status" value="1"/>
</dbReference>
<evidence type="ECO:0000313" key="14">
    <source>
        <dbReference type="Proteomes" id="UP000035036"/>
    </source>
</evidence>
<organism evidence="13 14">
    <name type="scientific">Geoalkalibacter subterraneus</name>
    <dbReference type="NCBI Taxonomy" id="483547"/>
    <lineage>
        <taxon>Bacteria</taxon>
        <taxon>Pseudomonadati</taxon>
        <taxon>Thermodesulfobacteriota</taxon>
        <taxon>Desulfuromonadia</taxon>
        <taxon>Desulfuromonadales</taxon>
        <taxon>Geoalkalibacteraceae</taxon>
        <taxon>Geoalkalibacter</taxon>
    </lineage>
</organism>
<dbReference type="HOGENOM" id="CLU_057101_0_1_7"/>
<keyword evidence="3" id="KW-1003">Cell membrane</keyword>
<keyword evidence="9" id="KW-0511">Multifunctional enzyme</keyword>
<dbReference type="OrthoDB" id="9789291at2"/>
<dbReference type="PRINTS" id="PR00864">
    <property type="entry name" value="PREPILNPTASE"/>
</dbReference>
<dbReference type="InterPro" id="IPR050882">
    <property type="entry name" value="Prepilin_peptidase/N-MTase"/>
</dbReference>
<dbReference type="InterPro" id="IPR010627">
    <property type="entry name" value="Prepilin_pept_A24_N"/>
</dbReference>
<evidence type="ECO:0000256" key="2">
    <source>
        <dbReference type="ARBA" id="ARBA00005801"/>
    </source>
</evidence>
<dbReference type="GO" id="GO:0004190">
    <property type="term" value="F:aspartic-type endopeptidase activity"/>
    <property type="evidence" value="ECO:0007669"/>
    <property type="project" value="UniProtKB-EC"/>
</dbReference>
<keyword evidence="13" id="KW-0614">Plasmid</keyword>
<feature type="transmembrane region" description="Helical" evidence="10">
    <location>
        <begin position="101"/>
        <end position="120"/>
    </location>
</feature>
<evidence type="ECO:0000256" key="6">
    <source>
        <dbReference type="ARBA" id="ARBA00022989"/>
    </source>
</evidence>
<keyword evidence="9" id="KW-0489">Methyltransferase</keyword>
<reference evidence="13 14" key="1">
    <citation type="journal article" date="2015" name="Genome Announc.">
        <title>Genomes of Geoalkalibacter ferrihydriticus Z-0531T and Geoalkalibacter subterraneus Red1T, Two Haloalkaliphilic Metal-Reducing Deltaproteobacteria.</title>
        <authorList>
            <person name="Badalamenti J.P."/>
            <person name="Krajmalnik-Brown R."/>
            <person name="Torres C.I."/>
            <person name="Bond D.R."/>
        </authorList>
    </citation>
    <scope>NUCLEOTIDE SEQUENCE [LARGE SCALE GENOMIC DNA]</scope>
    <source>
        <strain evidence="13 14">Red1</strain>
        <plasmid evidence="14">Plasmid pGSUB1</plasmid>
    </source>
</reference>
<evidence type="ECO:0000256" key="9">
    <source>
        <dbReference type="RuleBase" id="RU003794"/>
    </source>
</evidence>
<comment type="function">
    <text evidence="9">Plays an essential role in type IV pili and type II pseudopili formation by proteolytically removing the leader sequence from substrate proteins and subsequently monomethylating the alpha-amino group of the newly exposed N-terminal phenylalanine.</text>
</comment>
<keyword evidence="9" id="KW-0378">Hydrolase</keyword>
<dbReference type="Pfam" id="PF01478">
    <property type="entry name" value="Peptidase_A24"/>
    <property type="match status" value="1"/>
</dbReference>
<feature type="transmembrane region" description="Helical" evidence="10">
    <location>
        <begin position="151"/>
        <end position="172"/>
    </location>
</feature>
<feature type="transmembrane region" description="Helical" evidence="10">
    <location>
        <begin position="184"/>
        <end position="213"/>
    </location>
</feature>
<dbReference type="InterPro" id="IPR000045">
    <property type="entry name" value="Prepilin_IV_endopep_pep"/>
</dbReference>
<comment type="subcellular location">
    <subcellularLocation>
        <location evidence="1">Cell inner membrane</location>
        <topology evidence="1">Multi-pass membrane protein</topology>
    </subcellularLocation>
    <subcellularLocation>
        <location evidence="9">Cell membrane</location>
        <topology evidence="9">Multi-pass membrane protein</topology>
    </subcellularLocation>
</comment>
<keyword evidence="9" id="KW-0645">Protease</keyword>
<feature type="domain" description="Prepilin type IV endopeptidase peptidase" evidence="11">
    <location>
        <begin position="105"/>
        <end position="213"/>
    </location>
</feature>
<keyword evidence="9" id="KW-0808">Transferase</keyword>
<evidence type="ECO:0000256" key="8">
    <source>
        <dbReference type="RuleBase" id="RU003793"/>
    </source>
</evidence>
<evidence type="ECO:0000256" key="1">
    <source>
        <dbReference type="ARBA" id="ARBA00004429"/>
    </source>
</evidence>
<keyword evidence="4" id="KW-0997">Cell inner membrane</keyword>
<comment type="catalytic activity">
    <reaction evidence="9">
        <text>Typically cleaves a -Gly-|-Phe- bond to release an N-terminal, basic peptide of 5-8 residues from type IV prepilin, and then N-methylates the new N-terminal amino group, the methyl donor being S-adenosyl-L-methionine.</text>
        <dbReference type="EC" id="3.4.23.43"/>
    </reaction>
</comment>
<proteinExistence type="inferred from homology"/>
<dbReference type="Gene3D" id="1.20.120.1220">
    <property type="match status" value="1"/>
</dbReference>
<dbReference type="InterPro" id="IPR014032">
    <property type="entry name" value="Peptidase_A24A_bac"/>
</dbReference>
<dbReference type="PANTHER" id="PTHR30487">
    <property type="entry name" value="TYPE 4 PREPILIN-LIKE PROTEINS LEADER PEPTIDE-PROCESSING ENZYME"/>
    <property type="match status" value="1"/>
</dbReference>